<dbReference type="CDD" id="cd06257">
    <property type="entry name" value="DnaJ"/>
    <property type="match status" value="1"/>
</dbReference>
<dbReference type="PRINTS" id="PR00625">
    <property type="entry name" value="JDOMAIN"/>
</dbReference>
<dbReference type="PROSITE" id="PS00636">
    <property type="entry name" value="DNAJ_1"/>
    <property type="match status" value="1"/>
</dbReference>
<feature type="compositionally biased region" description="Low complexity" evidence="1">
    <location>
        <begin position="390"/>
        <end position="402"/>
    </location>
</feature>
<dbReference type="InterPro" id="IPR018253">
    <property type="entry name" value="DnaJ_domain_CS"/>
</dbReference>
<gene>
    <name evidence="3" type="ORF">KFL_008350040</name>
</gene>
<keyword evidence="4" id="KW-1185">Reference proteome</keyword>
<organism evidence="3 4">
    <name type="scientific">Klebsormidium nitens</name>
    <name type="common">Green alga</name>
    <name type="synonym">Ulothrix nitens</name>
    <dbReference type="NCBI Taxonomy" id="105231"/>
    <lineage>
        <taxon>Eukaryota</taxon>
        <taxon>Viridiplantae</taxon>
        <taxon>Streptophyta</taxon>
        <taxon>Klebsormidiophyceae</taxon>
        <taxon>Klebsormidiales</taxon>
        <taxon>Klebsormidiaceae</taxon>
        <taxon>Klebsormidium</taxon>
    </lineage>
</organism>
<accession>A0A1Y1IR16</accession>
<dbReference type="SUPFAM" id="SSF46565">
    <property type="entry name" value="Chaperone J-domain"/>
    <property type="match status" value="1"/>
</dbReference>
<dbReference type="Gene3D" id="1.10.287.110">
    <property type="entry name" value="DnaJ domain"/>
    <property type="match status" value="1"/>
</dbReference>
<dbReference type="EMBL" id="DF237784">
    <property type="protein sequence ID" value="GAQ91691.1"/>
    <property type="molecule type" value="Genomic_DNA"/>
</dbReference>
<feature type="region of interest" description="Disordered" evidence="1">
    <location>
        <begin position="136"/>
        <end position="167"/>
    </location>
</feature>
<dbReference type="InterPro" id="IPR035979">
    <property type="entry name" value="RBD_domain_sf"/>
</dbReference>
<dbReference type="PANTHER" id="PTHR45098">
    <property type="entry name" value="DNAJ DOMAIN CONTAINING PROTEIN, EXPRESSED"/>
    <property type="match status" value="1"/>
</dbReference>
<feature type="compositionally biased region" description="Gly residues" evidence="1">
    <location>
        <begin position="305"/>
        <end position="315"/>
    </location>
</feature>
<protein>
    <submittedName>
        <fullName evidence="3">DnaJ heat shock N-terminal domain-containing protein</fullName>
    </submittedName>
</protein>
<name>A0A1Y1IR16_KLENI</name>
<feature type="region of interest" description="Disordered" evidence="1">
    <location>
        <begin position="75"/>
        <end position="94"/>
    </location>
</feature>
<dbReference type="Gene3D" id="3.30.70.330">
    <property type="match status" value="1"/>
</dbReference>
<dbReference type="InterPro" id="IPR036869">
    <property type="entry name" value="J_dom_sf"/>
</dbReference>
<dbReference type="InterPro" id="IPR012677">
    <property type="entry name" value="Nucleotide-bd_a/b_plait_sf"/>
</dbReference>
<dbReference type="STRING" id="105231.A0A1Y1IR16"/>
<dbReference type="SUPFAM" id="SSF54928">
    <property type="entry name" value="RNA-binding domain, RBD"/>
    <property type="match status" value="1"/>
</dbReference>
<dbReference type="AlphaFoldDB" id="A0A1Y1IR16"/>
<feature type="region of interest" description="Disordered" evidence="1">
    <location>
        <begin position="264"/>
        <end position="405"/>
    </location>
</feature>
<dbReference type="Pfam" id="PF00226">
    <property type="entry name" value="DnaJ"/>
    <property type="match status" value="1"/>
</dbReference>
<dbReference type="OMA" id="SHGQTAN"/>
<evidence type="ECO:0000313" key="3">
    <source>
        <dbReference type="EMBL" id="GAQ91691.1"/>
    </source>
</evidence>
<evidence type="ECO:0000259" key="2">
    <source>
        <dbReference type="PROSITE" id="PS50076"/>
    </source>
</evidence>
<dbReference type="InterPro" id="IPR001623">
    <property type="entry name" value="DnaJ_domain"/>
</dbReference>
<feature type="compositionally biased region" description="Low complexity" evidence="1">
    <location>
        <begin position="140"/>
        <end position="164"/>
    </location>
</feature>
<sequence>MAGKEEDLYLVLGLEKGLESTEAEVKKAYRKKALESHPDKRPDDKNAAAEFDRIQKAYEVLGDEKARKAYDDLRKVQRARADRDAAKGVKRQKMMDDLKKREDAYVHERSAEEMARMKLKAEIARVRQENIARQKRQQEELAAAQEAARRASGGVTSTPGSTPGAESTILQGATLARTLKVTWDRSREGALEDYGAEKLRKVFLKFGAVEDIIVKEEVKKKKKGSALVVMGAEAGAAAAIGAVCGDLSNPLLVKPAVPGLIPGQGGSVDEANKPPGNSTNHADGSAATGNGFKRADVSGAQTTGVSGGQTSGGNGAQTNGAETNDRSGAQEAVDDGAESEGATRQGAEGGIGNSGVGQKPGMSGSQRPNIFANGPPRPLFPGAGSSLNPGAFSGAAAAASSGSHKDYENVTLMRMRQAAERARLIREMEEQDAREAEAEKGS</sequence>
<evidence type="ECO:0000256" key="1">
    <source>
        <dbReference type="SAM" id="MobiDB-lite"/>
    </source>
</evidence>
<dbReference type="Proteomes" id="UP000054558">
    <property type="component" value="Unassembled WGS sequence"/>
</dbReference>
<dbReference type="OrthoDB" id="10250354at2759"/>
<proteinExistence type="predicted"/>
<dbReference type="GO" id="GO:0003676">
    <property type="term" value="F:nucleic acid binding"/>
    <property type="evidence" value="ECO:0007669"/>
    <property type="project" value="InterPro"/>
</dbReference>
<reference evidence="3 4" key="1">
    <citation type="journal article" date="2014" name="Nat. Commun.">
        <title>Klebsormidium flaccidum genome reveals primary factors for plant terrestrial adaptation.</title>
        <authorList>
            <person name="Hori K."/>
            <person name="Maruyama F."/>
            <person name="Fujisawa T."/>
            <person name="Togashi T."/>
            <person name="Yamamoto N."/>
            <person name="Seo M."/>
            <person name="Sato S."/>
            <person name="Yamada T."/>
            <person name="Mori H."/>
            <person name="Tajima N."/>
            <person name="Moriyama T."/>
            <person name="Ikeuchi M."/>
            <person name="Watanabe M."/>
            <person name="Wada H."/>
            <person name="Kobayashi K."/>
            <person name="Saito M."/>
            <person name="Masuda T."/>
            <person name="Sasaki-Sekimoto Y."/>
            <person name="Mashiguchi K."/>
            <person name="Awai K."/>
            <person name="Shimojima M."/>
            <person name="Masuda S."/>
            <person name="Iwai M."/>
            <person name="Nobusawa T."/>
            <person name="Narise T."/>
            <person name="Kondo S."/>
            <person name="Saito H."/>
            <person name="Sato R."/>
            <person name="Murakawa M."/>
            <person name="Ihara Y."/>
            <person name="Oshima-Yamada Y."/>
            <person name="Ohtaka K."/>
            <person name="Satoh M."/>
            <person name="Sonobe K."/>
            <person name="Ishii M."/>
            <person name="Ohtani R."/>
            <person name="Kanamori-Sato M."/>
            <person name="Honoki R."/>
            <person name="Miyazaki D."/>
            <person name="Mochizuki H."/>
            <person name="Umetsu J."/>
            <person name="Higashi K."/>
            <person name="Shibata D."/>
            <person name="Kamiya Y."/>
            <person name="Sato N."/>
            <person name="Nakamura Y."/>
            <person name="Tabata S."/>
            <person name="Ida S."/>
            <person name="Kurokawa K."/>
            <person name="Ohta H."/>
        </authorList>
    </citation>
    <scope>NUCLEOTIDE SEQUENCE [LARGE SCALE GENOMIC DNA]</scope>
    <source>
        <strain evidence="3 4">NIES-2285</strain>
    </source>
</reference>
<feature type="domain" description="J" evidence="2">
    <location>
        <begin position="7"/>
        <end position="74"/>
    </location>
</feature>
<dbReference type="PROSITE" id="PS50076">
    <property type="entry name" value="DNAJ_2"/>
    <property type="match status" value="1"/>
</dbReference>
<evidence type="ECO:0000313" key="4">
    <source>
        <dbReference type="Proteomes" id="UP000054558"/>
    </source>
</evidence>
<dbReference type="PANTHER" id="PTHR45098:SF1">
    <property type="entry name" value="DNAJ DOMAIN CONTAINING PROTEIN, EXPRESSED"/>
    <property type="match status" value="1"/>
</dbReference>
<keyword evidence="3" id="KW-0346">Stress response</keyword>
<dbReference type="SMART" id="SM00271">
    <property type="entry name" value="DnaJ"/>
    <property type="match status" value="1"/>
</dbReference>